<evidence type="ECO:0000256" key="4">
    <source>
        <dbReference type="ARBA" id="ARBA00022512"/>
    </source>
</evidence>
<dbReference type="InParanoid" id="K3XRX3"/>
<comment type="subcellular location">
    <subcellularLocation>
        <location evidence="2 5">Secreted</location>
        <location evidence="2 5">Cell wall</location>
    </subcellularLocation>
</comment>
<evidence type="ECO:0000313" key="7">
    <source>
        <dbReference type="Proteomes" id="UP000004995"/>
    </source>
</evidence>
<dbReference type="GO" id="GO:0071555">
    <property type="term" value="P:cell wall organization"/>
    <property type="evidence" value="ECO:0007669"/>
    <property type="project" value="UniProtKB-KW"/>
</dbReference>
<dbReference type="InterPro" id="IPR004963">
    <property type="entry name" value="PAE/NOTUM"/>
</dbReference>
<accession>K3XRX3</accession>
<dbReference type="PANTHER" id="PTHR21562:SF117">
    <property type="entry name" value="PECTIN ACETYLESTERASE"/>
    <property type="match status" value="1"/>
</dbReference>
<dbReference type="GO" id="GO:0016787">
    <property type="term" value="F:hydrolase activity"/>
    <property type="evidence" value="ECO:0007669"/>
    <property type="project" value="UniProtKB-KW"/>
</dbReference>
<evidence type="ECO:0000256" key="5">
    <source>
        <dbReference type="RuleBase" id="RU363114"/>
    </source>
</evidence>
<dbReference type="Pfam" id="PF03283">
    <property type="entry name" value="PAE"/>
    <property type="match status" value="1"/>
</dbReference>
<reference evidence="6" key="2">
    <citation type="submission" date="2018-08" db="UniProtKB">
        <authorList>
            <consortium name="EnsemblPlants"/>
        </authorList>
    </citation>
    <scope>IDENTIFICATION</scope>
    <source>
        <strain evidence="6">Yugu1</strain>
    </source>
</reference>
<dbReference type="AlphaFoldDB" id="K3XRX3"/>
<keyword evidence="5" id="KW-0961">Cell wall biogenesis/degradation</keyword>
<evidence type="ECO:0000256" key="3">
    <source>
        <dbReference type="ARBA" id="ARBA00005784"/>
    </source>
</evidence>
<dbReference type="Proteomes" id="UP000004995">
    <property type="component" value="Unassembled WGS sequence"/>
</dbReference>
<reference evidence="7" key="1">
    <citation type="journal article" date="2012" name="Nat. Biotechnol.">
        <title>Reference genome sequence of the model plant Setaria.</title>
        <authorList>
            <person name="Bennetzen J.L."/>
            <person name="Schmutz J."/>
            <person name="Wang H."/>
            <person name="Percifield R."/>
            <person name="Hawkins J."/>
            <person name="Pontaroli A.C."/>
            <person name="Estep M."/>
            <person name="Feng L."/>
            <person name="Vaughn J.N."/>
            <person name="Grimwood J."/>
            <person name="Jenkins J."/>
            <person name="Barry K."/>
            <person name="Lindquist E."/>
            <person name="Hellsten U."/>
            <person name="Deshpande S."/>
            <person name="Wang X."/>
            <person name="Wu X."/>
            <person name="Mitros T."/>
            <person name="Triplett J."/>
            <person name="Yang X."/>
            <person name="Ye C.Y."/>
            <person name="Mauro-Herrera M."/>
            <person name="Wang L."/>
            <person name="Li P."/>
            <person name="Sharma M."/>
            <person name="Sharma R."/>
            <person name="Ronald P.C."/>
            <person name="Panaud O."/>
            <person name="Kellogg E.A."/>
            <person name="Brutnell T.P."/>
            <person name="Doust A.N."/>
            <person name="Tuskan G.A."/>
            <person name="Rokhsar D."/>
            <person name="Devos K.M."/>
        </authorList>
    </citation>
    <scope>NUCLEOTIDE SEQUENCE [LARGE SCALE GENOMIC DNA]</scope>
    <source>
        <strain evidence="7">cv. Yugu1</strain>
    </source>
</reference>
<keyword evidence="5" id="KW-0964">Secreted</keyword>
<comment type="similarity">
    <text evidence="3 5">Belongs to the pectinacetylesterase family.</text>
</comment>
<dbReference type="EMBL" id="AGNK02003411">
    <property type="status" value="NOT_ANNOTATED_CDS"/>
    <property type="molecule type" value="Genomic_DNA"/>
</dbReference>
<dbReference type="ESTHER" id="setit-k3xrx3">
    <property type="family name" value="Pectinacetylesterase-Notum"/>
</dbReference>
<comment type="function">
    <text evidence="1 5">Hydrolyzes acetyl esters in homogalacturonan regions of pectin. In type I primary cell wall, galacturonic acid residues of pectin can be acetylated at the O-2 and O-3 positions. Decreasing the degree of acetylation of pectin gels in vitro alters their physical properties.</text>
</comment>
<proteinExistence type="inferred from homology"/>
<evidence type="ECO:0000256" key="1">
    <source>
        <dbReference type="ARBA" id="ARBA00003534"/>
    </source>
</evidence>
<dbReference type="EnsemblPlants" id="KQL08085">
    <property type="protein sequence ID" value="KQL08085"/>
    <property type="gene ID" value="SETIT_004669mg"/>
</dbReference>
<sequence>MVVASFSHSPVAVATGAPELVELTLLPGAREKGAVCLDGSPPDYHLQRGVGSGSRSWLVYLQGGAWCNSAESCSERKMTALGSSKFMEPVEFDGMLSNQHQLNPGCYKIYCDGASFSGDAEGQDRDGTKLFYRGLRIWKVILNRTDDELMGIGLAEAKQALLAGCSAGGLATLLHCDNFRARFPQEVSFVKIVYPTKRFMRSVCDGVVHLQNVRKVLPKDCLAKTKDPTELIKSISTLTFILNSEYDSWQIGNVLAPNGSYPGESWSSCKADIRNCSSKQIDVLHGFRKKLVHDLKVAEGKSDWGLFVDSCFTHCQTPFNVSWHSPISPRLGHKTIAEAVGDGHFGRSRGVKRSSASIHVTEISS</sequence>
<dbReference type="OMA" id="DELMGIG"/>
<keyword evidence="4 5" id="KW-0134">Cell wall</keyword>
<dbReference type="PANTHER" id="PTHR21562">
    <property type="entry name" value="NOTUM-RELATED"/>
    <property type="match status" value="1"/>
</dbReference>
<organism evidence="6 7">
    <name type="scientific">Setaria italica</name>
    <name type="common">Foxtail millet</name>
    <name type="synonym">Panicum italicum</name>
    <dbReference type="NCBI Taxonomy" id="4555"/>
    <lineage>
        <taxon>Eukaryota</taxon>
        <taxon>Viridiplantae</taxon>
        <taxon>Streptophyta</taxon>
        <taxon>Embryophyta</taxon>
        <taxon>Tracheophyta</taxon>
        <taxon>Spermatophyta</taxon>
        <taxon>Magnoliopsida</taxon>
        <taxon>Liliopsida</taxon>
        <taxon>Poales</taxon>
        <taxon>Poaceae</taxon>
        <taxon>PACMAD clade</taxon>
        <taxon>Panicoideae</taxon>
        <taxon>Panicodae</taxon>
        <taxon>Paniceae</taxon>
        <taxon>Cenchrinae</taxon>
        <taxon>Setaria</taxon>
    </lineage>
</organism>
<dbReference type="Gramene" id="KQL08085">
    <property type="protein sequence ID" value="KQL08085"/>
    <property type="gene ID" value="SETIT_004669mg"/>
</dbReference>
<dbReference type="eggNOG" id="KOG4287">
    <property type="taxonomic scope" value="Eukaryota"/>
</dbReference>
<name>K3XRX3_SETIT</name>
<evidence type="ECO:0000313" key="6">
    <source>
        <dbReference type="EnsemblPlants" id="KQL08085"/>
    </source>
</evidence>
<evidence type="ECO:0000256" key="2">
    <source>
        <dbReference type="ARBA" id="ARBA00004191"/>
    </source>
</evidence>
<protein>
    <recommendedName>
        <fullName evidence="5">Pectin acetylesterase</fullName>
        <ecNumber evidence="5">3.1.1.-</ecNumber>
    </recommendedName>
</protein>
<keyword evidence="5" id="KW-0378">Hydrolase</keyword>
<dbReference type="EC" id="3.1.1.-" evidence="5"/>
<dbReference type="HOGENOM" id="CLU_031008_0_0_1"/>
<keyword evidence="7" id="KW-1185">Reference proteome</keyword>